<reference evidence="1 2" key="1">
    <citation type="submission" date="2021-04" db="EMBL/GenBank/DDBJ databases">
        <title>The complete genome sequence of Neokomagataea sp. TBRC 2177.</title>
        <authorList>
            <person name="Charoenyingcharoen P."/>
            <person name="Yukphan P."/>
        </authorList>
    </citation>
    <scope>NUCLEOTIDE SEQUENCE [LARGE SCALE GENOMIC DNA]</scope>
    <source>
        <strain evidence="1 2">TBRC 2177</strain>
    </source>
</reference>
<evidence type="ECO:0000313" key="1">
    <source>
        <dbReference type="EMBL" id="MBR0560460.1"/>
    </source>
</evidence>
<proteinExistence type="predicted"/>
<name>A0ABS5E980_9PROT</name>
<comment type="caution">
    <text evidence="1">The sequence shown here is derived from an EMBL/GenBank/DDBJ whole genome shotgun (WGS) entry which is preliminary data.</text>
</comment>
<evidence type="ECO:0000313" key="2">
    <source>
        <dbReference type="Proteomes" id="UP000677812"/>
    </source>
</evidence>
<dbReference type="EMBL" id="JAGRQH010000009">
    <property type="protein sequence ID" value="MBR0560460.1"/>
    <property type="molecule type" value="Genomic_DNA"/>
</dbReference>
<gene>
    <name evidence="1" type="ORF">KB213_10390</name>
</gene>
<organism evidence="1 2">
    <name type="scientific">Neokomagataea anthophila</name>
    <dbReference type="NCBI Taxonomy" id="2826925"/>
    <lineage>
        <taxon>Bacteria</taxon>
        <taxon>Pseudomonadati</taxon>
        <taxon>Pseudomonadota</taxon>
        <taxon>Alphaproteobacteria</taxon>
        <taxon>Acetobacterales</taxon>
        <taxon>Acetobacteraceae</taxon>
        <taxon>Neokomagataea</taxon>
    </lineage>
</organism>
<protein>
    <submittedName>
        <fullName evidence="1">Transcriptional regulator</fullName>
    </submittedName>
</protein>
<dbReference type="Proteomes" id="UP000677812">
    <property type="component" value="Unassembled WGS sequence"/>
</dbReference>
<sequence length="141" mass="16522">MPAHQELRRLLKRIGWNLRPLARRMGVSHRQLDRLAHDPVLMGWLRSLAQLHHVYPHPLAASLTLGNSPLLCPYGVMRGMIDIGWSERMLAERALEHRTTLRRMLSGEARIPLRFSRWVELLAQGHRDRPMPDLRHLTQER</sequence>
<dbReference type="RefSeq" id="WP_068173598.1">
    <property type="nucleotide sequence ID" value="NZ_JAGRQH010000009.1"/>
</dbReference>
<keyword evidence="2" id="KW-1185">Reference proteome</keyword>
<accession>A0ABS5E980</accession>